<evidence type="ECO:0000313" key="12">
    <source>
        <dbReference type="Proteomes" id="UP000011761"/>
    </source>
</evidence>
<dbReference type="GeneID" id="19111651"/>
<keyword evidence="12" id="KW-1185">Reference proteome</keyword>
<proteinExistence type="inferred from homology"/>
<dbReference type="GO" id="GO:0005739">
    <property type="term" value="C:mitochondrion"/>
    <property type="evidence" value="ECO:0007669"/>
    <property type="project" value="UniProtKB-SubCell"/>
</dbReference>
<gene>
    <name evidence="11" type="ORF">BAUCODRAFT_31979</name>
</gene>
<evidence type="ECO:0000313" key="11">
    <source>
        <dbReference type="EMBL" id="EMC97969.1"/>
    </source>
</evidence>
<dbReference type="KEGG" id="bcom:BAUCODRAFT_31979"/>
<evidence type="ECO:0000256" key="7">
    <source>
        <dbReference type="ARBA" id="ARBA00023274"/>
    </source>
</evidence>
<feature type="region of interest" description="Disordered" evidence="10">
    <location>
        <begin position="408"/>
        <end position="443"/>
    </location>
</feature>
<dbReference type="GO" id="GO:0003697">
    <property type="term" value="F:single-stranded DNA binding"/>
    <property type="evidence" value="ECO:0007669"/>
    <property type="project" value="InterPro"/>
</dbReference>
<dbReference type="OrthoDB" id="5333655at2759"/>
<feature type="compositionally biased region" description="Basic and acidic residues" evidence="10">
    <location>
        <begin position="427"/>
        <end position="443"/>
    </location>
</feature>
<keyword evidence="4" id="KW-0805">Transcription regulation</keyword>
<dbReference type="GO" id="GO:1990904">
    <property type="term" value="C:ribonucleoprotein complex"/>
    <property type="evidence" value="ECO:0007669"/>
    <property type="project" value="UniProtKB-KW"/>
</dbReference>
<dbReference type="GO" id="GO:0003735">
    <property type="term" value="F:structural constituent of ribosome"/>
    <property type="evidence" value="ECO:0007669"/>
    <property type="project" value="TreeGrafter"/>
</dbReference>
<dbReference type="HOGENOM" id="CLU_546479_0_0_1"/>
<feature type="coiled-coil region" evidence="9">
    <location>
        <begin position="458"/>
        <end position="487"/>
    </location>
</feature>
<dbReference type="Proteomes" id="UP000011761">
    <property type="component" value="Unassembled WGS sequence"/>
</dbReference>
<dbReference type="STRING" id="717646.M2NFF8"/>
<sequence length="499" mass="56924">MRKARPGSSRAPTEHGRNIYAYCHVRTNQVVYSLSQTLNSNATIKQLPDTGANNTPNTTRKDLWKPLYTLTVPSSAQGLSTFRQLREYRKLHELNWEPPLSLSEPYSDAEIYEMKQKLAERGGNKKESVYDIIKRRKQRQRERIVMDQKANSVADVAAILFKQAELGAKTAEERERMLRGEREKEVKVMLELADQASKGGLQKLDEQIAAVKQRLKDGEGLEEAGSKRQFRRELYNLNARRLRMVFASNAVQEARIDGPERLRTARMESAVATDSPEEMVTPGRRSGNTTVSGDTTTGSEKAAQADGGVAELDWIQVLPSFPPRNPENMPKRGAMRRRLERLDTPIFSTEGVTMRWNNLLDAEYAEAWPDNIAHEAMGWTRNVAPRPDAQPISDVAVFTESRWNRKGRKMLSTPSGSSEDAMVGDEEYARKRKEEVDGESKMRLAEEKTRKAVVDGVKSKILARVREKEEERQRERQERIAEEVARMRGMRLQRRQQNA</sequence>
<evidence type="ECO:0000256" key="6">
    <source>
        <dbReference type="ARBA" id="ARBA00023163"/>
    </source>
</evidence>
<dbReference type="PANTHER" id="PTHR28184">
    <property type="entry name" value="MITOCHONDRIAL HOMOLOGOUS RECOMBINATION PROTEIN 1"/>
    <property type="match status" value="1"/>
</dbReference>
<evidence type="ECO:0000256" key="1">
    <source>
        <dbReference type="ARBA" id="ARBA00004173"/>
    </source>
</evidence>
<dbReference type="Pfam" id="PF12829">
    <property type="entry name" value="Mhr1"/>
    <property type="match status" value="1"/>
</dbReference>
<dbReference type="GO" id="GO:0000150">
    <property type="term" value="F:DNA strand exchange activity"/>
    <property type="evidence" value="ECO:0007669"/>
    <property type="project" value="InterPro"/>
</dbReference>
<keyword evidence="7" id="KW-0687">Ribonucleoprotein</keyword>
<reference evidence="11 12" key="1">
    <citation type="journal article" date="2012" name="PLoS Pathog.">
        <title>Diverse lifestyles and strategies of plant pathogenesis encoded in the genomes of eighteen Dothideomycetes fungi.</title>
        <authorList>
            <person name="Ohm R.A."/>
            <person name="Feau N."/>
            <person name="Henrissat B."/>
            <person name="Schoch C.L."/>
            <person name="Horwitz B.A."/>
            <person name="Barry K.W."/>
            <person name="Condon B.J."/>
            <person name="Copeland A.C."/>
            <person name="Dhillon B."/>
            <person name="Glaser F."/>
            <person name="Hesse C.N."/>
            <person name="Kosti I."/>
            <person name="LaButti K."/>
            <person name="Lindquist E.A."/>
            <person name="Lucas S."/>
            <person name="Salamov A.A."/>
            <person name="Bradshaw R.E."/>
            <person name="Ciuffetti L."/>
            <person name="Hamelin R.C."/>
            <person name="Kema G.H.J."/>
            <person name="Lawrence C."/>
            <person name="Scott J.A."/>
            <person name="Spatafora J.W."/>
            <person name="Turgeon B.G."/>
            <person name="de Wit P.J.G.M."/>
            <person name="Zhong S."/>
            <person name="Goodwin S.B."/>
            <person name="Grigoriev I.V."/>
        </authorList>
    </citation>
    <scope>NUCLEOTIDE SEQUENCE [LARGE SCALE GENOMIC DNA]</scope>
    <source>
        <strain evidence="11 12">UAMH 10762</strain>
    </source>
</reference>
<keyword evidence="6" id="KW-0804">Transcription</keyword>
<evidence type="ECO:0000256" key="9">
    <source>
        <dbReference type="SAM" id="Coils"/>
    </source>
</evidence>
<evidence type="ECO:0000256" key="5">
    <source>
        <dbReference type="ARBA" id="ARBA00023128"/>
    </source>
</evidence>
<organism evidence="11 12">
    <name type="scientific">Baudoinia panamericana (strain UAMH 10762)</name>
    <name type="common">Angels' share fungus</name>
    <name type="synonym">Baudoinia compniacensis (strain UAMH 10762)</name>
    <dbReference type="NCBI Taxonomy" id="717646"/>
    <lineage>
        <taxon>Eukaryota</taxon>
        <taxon>Fungi</taxon>
        <taxon>Dikarya</taxon>
        <taxon>Ascomycota</taxon>
        <taxon>Pezizomycotina</taxon>
        <taxon>Dothideomycetes</taxon>
        <taxon>Dothideomycetidae</taxon>
        <taxon>Mycosphaerellales</taxon>
        <taxon>Teratosphaeriaceae</taxon>
        <taxon>Baudoinia</taxon>
    </lineage>
</organism>
<feature type="region of interest" description="Disordered" evidence="10">
    <location>
        <begin position="268"/>
        <end position="301"/>
    </location>
</feature>
<evidence type="ECO:0000256" key="10">
    <source>
        <dbReference type="SAM" id="MobiDB-lite"/>
    </source>
</evidence>
<protein>
    <recommendedName>
        <fullName evidence="8">Large ribosomal subunit protein mL67</fullName>
    </recommendedName>
</protein>
<keyword evidence="9" id="KW-0175">Coiled coil</keyword>
<comment type="subcellular location">
    <subcellularLocation>
        <location evidence="1">Mitochondrion</location>
    </subcellularLocation>
</comment>
<evidence type="ECO:0000256" key="8">
    <source>
        <dbReference type="ARBA" id="ARBA00035185"/>
    </source>
</evidence>
<dbReference type="eggNOG" id="ENOG502S5F1">
    <property type="taxonomic scope" value="Eukaryota"/>
</dbReference>
<dbReference type="RefSeq" id="XP_007674376.1">
    <property type="nucleotide sequence ID" value="XM_007676186.1"/>
</dbReference>
<keyword evidence="3" id="KW-0689">Ribosomal protein</keyword>
<dbReference type="EMBL" id="KB445553">
    <property type="protein sequence ID" value="EMC97969.1"/>
    <property type="molecule type" value="Genomic_DNA"/>
</dbReference>
<feature type="compositionally biased region" description="Polar residues" evidence="10">
    <location>
        <begin position="286"/>
        <end position="299"/>
    </location>
</feature>
<comment type="similarity">
    <text evidence="2">Belongs to the mitochondrion-specific ribosomal protein mL67 family.</text>
</comment>
<evidence type="ECO:0000256" key="3">
    <source>
        <dbReference type="ARBA" id="ARBA00022980"/>
    </source>
</evidence>
<evidence type="ECO:0000256" key="2">
    <source>
        <dbReference type="ARBA" id="ARBA00010741"/>
    </source>
</evidence>
<dbReference type="PANTHER" id="PTHR28184:SF1">
    <property type="entry name" value="LARGE RIBOSOMAL SUBUNIT PROTEIN ML67"/>
    <property type="match status" value="1"/>
</dbReference>
<accession>M2NFF8</accession>
<keyword evidence="5" id="KW-0496">Mitochondrion</keyword>
<evidence type="ECO:0000256" key="4">
    <source>
        <dbReference type="ARBA" id="ARBA00023015"/>
    </source>
</evidence>
<dbReference type="InterPro" id="IPR024629">
    <property type="entry name" value="Ribosomal_mL67"/>
</dbReference>
<dbReference type="AlphaFoldDB" id="M2NFF8"/>
<dbReference type="GO" id="GO:0005840">
    <property type="term" value="C:ribosome"/>
    <property type="evidence" value="ECO:0007669"/>
    <property type="project" value="UniProtKB-KW"/>
</dbReference>
<dbReference type="OMA" id="DEWVPHC"/>
<name>M2NFF8_BAUPA</name>